<evidence type="ECO:0000313" key="1">
    <source>
        <dbReference type="EMBL" id="MDU0339067.1"/>
    </source>
</evidence>
<dbReference type="EMBL" id="JAWDID010000004">
    <property type="protein sequence ID" value="MDU0339067.1"/>
    <property type="molecule type" value="Genomic_DNA"/>
</dbReference>
<proteinExistence type="predicted"/>
<organism evidence="1 2">
    <name type="scientific">Bosea rubneri</name>
    <dbReference type="NCBI Taxonomy" id="3075434"/>
    <lineage>
        <taxon>Bacteria</taxon>
        <taxon>Pseudomonadati</taxon>
        <taxon>Pseudomonadota</taxon>
        <taxon>Alphaproteobacteria</taxon>
        <taxon>Hyphomicrobiales</taxon>
        <taxon>Boseaceae</taxon>
        <taxon>Bosea</taxon>
    </lineage>
</organism>
<sequence>MAYTDELEPLIALEQDLRRRIALQIAAENGAPARPSPTEDELAAADEAIAAWVEAGEDEQDMRAFRPIGPLQALLADHQAIFERILDIRDRRLS</sequence>
<dbReference type="Proteomes" id="UP001254257">
    <property type="component" value="Unassembled WGS sequence"/>
</dbReference>
<protein>
    <submittedName>
        <fullName evidence="1">Uncharacterized protein</fullName>
    </submittedName>
</protein>
<name>A0ABU3S2Q2_9HYPH</name>
<comment type="caution">
    <text evidence="1">The sequence shown here is derived from an EMBL/GenBank/DDBJ whole genome shotgun (WGS) entry which is preliminary data.</text>
</comment>
<dbReference type="RefSeq" id="WP_316016987.1">
    <property type="nucleotide sequence ID" value="NZ_JAWDID010000004.1"/>
</dbReference>
<accession>A0ABU3S2Q2</accession>
<keyword evidence="2" id="KW-1185">Reference proteome</keyword>
<reference evidence="1 2" key="1">
    <citation type="submission" date="2023-09" db="EMBL/GenBank/DDBJ databases">
        <title>Whole genome shotgun sequencing (WGS) of Bosea sp. ZW T0_25, isolated from stored onions (Allium cepa).</title>
        <authorList>
            <person name="Stoll D.A."/>
            <person name="Huch M."/>
        </authorList>
    </citation>
    <scope>NUCLEOTIDE SEQUENCE [LARGE SCALE GENOMIC DNA]</scope>
    <source>
        <strain evidence="1 2">ZW T0_25</strain>
    </source>
</reference>
<gene>
    <name evidence="1" type="ORF">RKE40_04220</name>
</gene>
<evidence type="ECO:0000313" key="2">
    <source>
        <dbReference type="Proteomes" id="UP001254257"/>
    </source>
</evidence>